<dbReference type="SUPFAM" id="SSF100950">
    <property type="entry name" value="NagB/RpiA/CoA transferase-like"/>
    <property type="match status" value="1"/>
</dbReference>
<dbReference type="PANTHER" id="PTHR43682">
    <property type="entry name" value="LACTATE UTILIZATION PROTEIN C"/>
    <property type="match status" value="1"/>
</dbReference>
<protein>
    <submittedName>
        <fullName evidence="2">Lactate utilization protein</fullName>
    </submittedName>
</protein>
<dbReference type="Gene3D" id="3.40.50.10420">
    <property type="entry name" value="NagB/RpiA/CoA transferase-like"/>
    <property type="match status" value="1"/>
</dbReference>
<name>A0ABZ2XL94_9RHOO</name>
<proteinExistence type="predicted"/>
<dbReference type="RefSeq" id="WP_341744245.1">
    <property type="nucleotide sequence ID" value="NZ_CP151406.1"/>
</dbReference>
<dbReference type="PANTHER" id="PTHR43682:SF1">
    <property type="entry name" value="LACTATE UTILIZATION PROTEIN C"/>
    <property type="match status" value="1"/>
</dbReference>
<gene>
    <name evidence="2" type="ORF">AADV58_05315</name>
</gene>
<dbReference type="Pfam" id="PF02589">
    <property type="entry name" value="LUD_dom"/>
    <property type="match status" value="1"/>
</dbReference>
<accession>A0ABZ2XL94</accession>
<keyword evidence="3" id="KW-1185">Reference proteome</keyword>
<reference evidence="2 3" key="1">
    <citation type="submission" date="2024-04" db="EMBL/GenBank/DDBJ databases">
        <title>Dissimilatory iodate-reducing microorganisms contribute to the enrichment of iodine in groundwater.</title>
        <authorList>
            <person name="Jiang Z."/>
        </authorList>
    </citation>
    <scope>NUCLEOTIDE SEQUENCE [LARGE SCALE GENOMIC DNA]</scope>
    <source>
        <strain evidence="2 3">NCP973</strain>
    </source>
</reference>
<dbReference type="Proteomes" id="UP001479520">
    <property type="component" value="Chromosome"/>
</dbReference>
<feature type="domain" description="LUD" evidence="1">
    <location>
        <begin position="116"/>
        <end position="212"/>
    </location>
</feature>
<dbReference type="InterPro" id="IPR024185">
    <property type="entry name" value="FTHF_cligase-like_sf"/>
</dbReference>
<evidence type="ECO:0000313" key="3">
    <source>
        <dbReference type="Proteomes" id="UP001479520"/>
    </source>
</evidence>
<sequence length="216" mass="22048">MSARDDILARVRAGVGKGDADARRAAALARLQAGQSGPQPTLTGDLVERFCAKAESLASTVARVDGYAAVPAHVAEWLSARQLPLQAVTALDVAGLDWAEAGLSCHSGVAVDADPVGISGCFCAIAETGTLMLLSGPATPASVSLLPETHIALVPAARVVATMEDAFALLKAERGALPRAVNFVSGPSRTGDIEQTIVLGAHGPCRVHLIVIGENS</sequence>
<evidence type="ECO:0000259" key="1">
    <source>
        <dbReference type="Pfam" id="PF02589"/>
    </source>
</evidence>
<evidence type="ECO:0000313" key="2">
    <source>
        <dbReference type="EMBL" id="WZJ22569.1"/>
    </source>
</evidence>
<dbReference type="InterPro" id="IPR003741">
    <property type="entry name" value="LUD_dom"/>
</dbReference>
<dbReference type="EMBL" id="CP151406">
    <property type="protein sequence ID" value="WZJ22569.1"/>
    <property type="molecule type" value="Genomic_DNA"/>
</dbReference>
<organism evidence="2 3">
    <name type="scientific">Azonexus hydrophilus</name>
    <dbReference type="NCBI Taxonomy" id="418702"/>
    <lineage>
        <taxon>Bacteria</taxon>
        <taxon>Pseudomonadati</taxon>
        <taxon>Pseudomonadota</taxon>
        <taxon>Betaproteobacteria</taxon>
        <taxon>Rhodocyclales</taxon>
        <taxon>Azonexaceae</taxon>
        <taxon>Azonexus</taxon>
    </lineage>
</organism>
<dbReference type="InterPro" id="IPR037171">
    <property type="entry name" value="NagB/RpiA_transferase-like"/>
</dbReference>